<dbReference type="Gene3D" id="1.20.1290.10">
    <property type="entry name" value="AhpD-like"/>
    <property type="match status" value="1"/>
</dbReference>
<proteinExistence type="predicted"/>
<dbReference type="GO" id="GO:0051920">
    <property type="term" value="F:peroxiredoxin activity"/>
    <property type="evidence" value="ECO:0007669"/>
    <property type="project" value="InterPro"/>
</dbReference>
<dbReference type="NCBIfam" id="TIGR00778">
    <property type="entry name" value="ahpD_dom"/>
    <property type="match status" value="1"/>
</dbReference>
<dbReference type="Pfam" id="PF02627">
    <property type="entry name" value="CMD"/>
    <property type="match status" value="1"/>
</dbReference>
<dbReference type="PANTHER" id="PTHR33930:SF2">
    <property type="entry name" value="BLR3452 PROTEIN"/>
    <property type="match status" value="1"/>
</dbReference>
<dbReference type="RefSeq" id="WP_407050280.1">
    <property type="nucleotide sequence ID" value="NZ_CP158568.1"/>
</dbReference>
<dbReference type="AlphaFoldDB" id="A0AAU7XBQ6"/>
<feature type="domain" description="Carboxymuconolactone decarboxylase-like" evidence="1">
    <location>
        <begin position="24"/>
        <end position="106"/>
    </location>
</feature>
<dbReference type="KEGG" id="mflg:ABS361_02535"/>
<dbReference type="PANTHER" id="PTHR33930">
    <property type="entry name" value="ALKYL HYDROPEROXIDE REDUCTASE AHPD"/>
    <property type="match status" value="1"/>
</dbReference>
<evidence type="ECO:0000259" key="1">
    <source>
        <dbReference type="Pfam" id="PF02627"/>
    </source>
</evidence>
<name>A0AAU7XBQ6_9HYPH</name>
<dbReference type="InterPro" id="IPR003779">
    <property type="entry name" value="CMD-like"/>
</dbReference>
<evidence type="ECO:0000313" key="2">
    <source>
        <dbReference type="EMBL" id="XBY45190.1"/>
    </source>
</evidence>
<reference evidence="2" key="1">
    <citation type="submission" date="2024-06" db="EMBL/GenBank/DDBJ databases">
        <title>Methylostella associata gen. nov., sp. nov., a novel Ancalomicrobiaceae-affiliated facultatively methylotrophic bacteria that feed on methanotrophs of the genus Methylococcus.</title>
        <authorList>
            <person name="Saltykova V."/>
            <person name="Danilova O.V."/>
            <person name="Oshkin I.Y."/>
            <person name="Belova S.E."/>
            <person name="Pimenov N.V."/>
            <person name="Dedysh S.N."/>
        </authorList>
    </citation>
    <scope>NUCLEOTIDE SEQUENCE</scope>
    <source>
        <strain evidence="2">S20</strain>
    </source>
</reference>
<accession>A0AAU7XBQ6</accession>
<sequence>MTTEWPELTKTLNGWIKELRAGSPDVMRAFSGMAQAALAPKALDTKTKELIALAIGVAVRCDDCVAFHAKAALEQGATREEIAETLAMTVYMGAGPSVMYASHALAAFDAFAKAKSAPQS</sequence>
<organism evidence="2">
    <name type="scientific">Methyloraptor flagellatus</name>
    <dbReference type="NCBI Taxonomy" id="3162530"/>
    <lineage>
        <taxon>Bacteria</taxon>
        <taxon>Pseudomonadati</taxon>
        <taxon>Pseudomonadota</taxon>
        <taxon>Alphaproteobacteria</taxon>
        <taxon>Hyphomicrobiales</taxon>
        <taxon>Ancalomicrobiaceae</taxon>
        <taxon>Methyloraptor</taxon>
    </lineage>
</organism>
<protein>
    <submittedName>
        <fullName evidence="2">Carboxymuconolactone decarboxylase family protein</fullName>
    </submittedName>
</protein>
<dbReference type="SUPFAM" id="SSF69118">
    <property type="entry name" value="AhpD-like"/>
    <property type="match status" value="1"/>
</dbReference>
<gene>
    <name evidence="2" type="ORF">ABS361_02535</name>
</gene>
<dbReference type="EMBL" id="CP158568">
    <property type="protein sequence ID" value="XBY45190.1"/>
    <property type="molecule type" value="Genomic_DNA"/>
</dbReference>
<dbReference type="InterPro" id="IPR004675">
    <property type="entry name" value="AhpD_core"/>
</dbReference>
<dbReference type="InterPro" id="IPR029032">
    <property type="entry name" value="AhpD-like"/>
</dbReference>